<evidence type="ECO:0008006" key="4">
    <source>
        <dbReference type="Google" id="ProtNLM"/>
    </source>
</evidence>
<feature type="transmembrane region" description="Helical" evidence="1">
    <location>
        <begin position="579"/>
        <end position="598"/>
    </location>
</feature>
<proteinExistence type="predicted"/>
<sequence length="601" mass="65293">MPSELLKKLVKIFFLINIFLFFAQGSPLTVNAKTTDGKVEKKVELRVTDFGQPVSGGKYNAINVDVLYQKIVEGSFTDRDVSSQAWTKLGDIYSKDDKALKISGTYTIGPGVKNTSSDALYILNKIINDSYNAAMTLNGAGNIIAGGKDSTAITFKAPKVKGEPFTNKEGKGEAKLPLGYTAIFDSDNRLQKIVDITEATKNISLDLSNPDSGMTIKTVDMPKSSLSGTNQYTIESGESIKYVVKIKAAYLKDGANLTIAPQANLTIDDISVPYTQTDYYNPIITPSVYEPSITSISQINDNYDGVITLLGASLVNLPLYNYNIKLDPSEEDVTIEIHAHISPQVNLKRQINFPPSTDTMELTIPINAYQTAKQTFAFKLSLSNGKDNLTGTSPSVTSTGINFVMMDTEKNKLASGAQYLLGKKKGDNYDIYTQTGNWVEVADLSSVSSIEPLVLEGGNIYSLGVSSGMSIPLNTSLFDFNAKRETKTNQSLIKIVGLASSKDYFLYPIKAAEGYDLKQSIIPFTTFNEMNGKNSVGDALTQNYKVNSLIGDYSAGQSEYNVLSVTSDDKVSNYSSLRVLGGIALAVVVVILVLLLILKFT</sequence>
<dbReference type="AlphaFoldDB" id="A0AA45QS47"/>
<accession>A0AA45QS47</accession>
<keyword evidence="1" id="KW-1133">Transmembrane helix</keyword>
<name>A0AA45QS47_9LACT</name>
<keyword evidence="1" id="KW-0812">Transmembrane</keyword>
<organism evidence="2 3">
    <name type="scientific">Lactococcus taiwanensis</name>
    <dbReference type="NCBI Taxonomy" id="1151742"/>
    <lineage>
        <taxon>Bacteria</taxon>
        <taxon>Bacillati</taxon>
        <taxon>Bacillota</taxon>
        <taxon>Bacilli</taxon>
        <taxon>Lactobacillales</taxon>
        <taxon>Streptococcaceae</taxon>
        <taxon>Lactococcus</taxon>
    </lineage>
</organism>
<keyword evidence="3" id="KW-1185">Reference proteome</keyword>
<reference evidence="2 3" key="1">
    <citation type="submission" date="2021-02" db="EMBL/GenBank/DDBJ databases">
        <title>Complete genome sequence of Lactococcus lactis strain K_LL004.</title>
        <authorList>
            <person name="Kim H.B."/>
        </authorList>
    </citation>
    <scope>NUCLEOTIDE SEQUENCE [LARGE SCALE GENOMIC DNA]</scope>
    <source>
        <strain evidence="2 3">K_LL004</strain>
    </source>
</reference>
<dbReference type="KEGG" id="lti:JW886_02045"/>
<protein>
    <recommendedName>
        <fullName evidence="4">Surface protein</fullName>
    </recommendedName>
</protein>
<dbReference type="Proteomes" id="UP000663608">
    <property type="component" value="Chromosome"/>
</dbReference>
<evidence type="ECO:0000313" key="3">
    <source>
        <dbReference type="Proteomes" id="UP000663608"/>
    </source>
</evidence>
<keyword evidence="1" id="KW-0472">Membrane</keyword>
<dbReference type="EMBL" id="CP070872">
    <property type="protein sequence ID" value="QSE77066.1"/>
    <property type="molecule type" value="Genomic_DNA"/>
</dbReference>
<evidence type="ECO:0000256" key="1">
    <source>
        <dbReference type="SAM" id="Phobius"/>
    </source>
</evidence>
<dbReference type="RefSeq" id="WP_205872176.1">
    <property type="nucleotide sequence ID" value="NZ_CP070872.1"/>
</dbReference>
<gene>
    <name evidence="2" type="ORF">JW886_02045</name>
</gene>
<evidence type="ECO:0000313" key="2">
    <source>
        <dbReference type="EMBL" id="QSE77066.1"/>
    </source>
</evidence>